<dbReference type="GO" id="GO:0019752">
    <property type="term" value="P:carboxylic acid metabolic process"/>
    <property type="evidence" value="ECO:0007669"/>
    <property type="project" value="UniProtKB-ARBA"/>
</dbReference>
<dbReference type="SUPFAM" id="SSF56529">
    <property type="entry name" value="FAH"/>
    <property type="match status" value="1"/>
</dbReference>
<dbReference type="Proteomes" id="UP000002745">
    <property type="component" value="Chromosome"/>
</dbReference>
<dbReference type="PANTHER" id="PTHR11820">
    <property type="entry name" value="ACYLPYRUVASE"/>
    <property type="match status" value="1"/>
</dbReference>
<evidence type="ECO:0000259" key="3">
    <source>
        <dbReference type="Pfam" id="PF01557"/>
    </source>
</evidence>
<dbReference type="AlphaFoldDB" id="C6XQR2"/>
<proteinExistence type="inferred from homology"/>
<dbReference type="GO" id="GO:0046872">
    <property type="term" value="F:metal ion binding"/>
    <property type="evidence" value="ECO:0007669"/>
    <property type="project" value="UniProtKB-KW"/>
</dbReference>
<sequence length="295" mass="32538">MKLALFSIPSSTTHAPRLGVVVKNMVLDIRQNAPFLSTSIVDNIRNWEETRTILERALNDAPEYELSTVRLHSPVPRPSKVIAIAKNYAAHAAEMNGKVSPVQNWFCKQVTSINDPFAPVMMPVVSDQLDYEAELVVVIGKYGRHVPAERAHEIIGGYMCGCDYTIRDWQKAVSNFTMGKGFDTHAPIGPFVVTPDEIEDVDALRIRCYVNDEKRQDGKVADMMFSISEQIAHLSAAMTLEPGDLIFTGTPAGVGQGFKPPKYLKVGDRVRVEIDQIGSMSAEIMPESGECVISS</sequence>
<dbReference type="RefSeq" id="WP_015826818.1">
    <property type="nucleotide sequence ID" value="NC_012982.1"/>
</dbReference>
<dbReference type="FunFam" id="3.90.850.10:FF:000002">
    <property type="entry name" value="2-hydroxyhepta-2,4-diene-1,7-dioate isomerase"/>
    <property type="match status" value="1"/>
</dbReference>
<comment type="similarity">
    <text evidence="1">Belongs to the FAH family.</text>
</comment>
<dbReference type="GO" id="GO:0016853">
    <property type="term" value="F:isomerase activity"/>
    <property type="evidence" value="ECO:0007669"/>
    <property type="project" value="UniProtKB-ARBA"/>
</dbReference>
<evidence type="ECO:0000313" key="4">
    <source>
        <dbReference type="EMBL" id="ACT58668.1"/>
    </source>
</evidence>
<keyword evidence="4" id="KW-0378">Hydrolase</keyword>
<dbReference type="InterPro" id="IPR011234">
    <property type="entry name" value="Fumarylacetoacetase-like_C"/>
</dbReference>
<dbReference type="OrthoDB" id="5197601at2"/>
<evidence type="ECO:0000256" key="2">
    <source>
        <dbReference type="ARBA" id="ARBA00022723"/>
    </source>
</evidence>
<dbReference type="STRING" id="582402.Hbal_0974"/>
<dbReference type="HOGENOM" id="CLU_028458_3_3_5"/>
<dbReference type="InterPro" id="IPR036663">
    <property type="entry name" value="Fumarylacetoacetase_C_sf"/>
</dbReference>
<dbReference type="KEGG" id="hba:Hbal_0974"/>
<feature type="domain" description="Fumarylacetoacetase-like C-terminal" evidence="3">
    <location>
        <begin position="80"/>
        <end position="284"/>
    </location>
</feature>
<accession>C6XQR2</accession>
<dbReference type="eggNOG" id="COG0179">
    <property type="taxonomic scope" value="Bacteria"/>
</dbReference>
<keyword evidence="2" id="KW-0479">Metal-binding</keyword>
<evidence type="ECO:0000313" key="5">
    <source>
        <dbReference type="Proteomes" id="UP000002745"/>
    </source>
</evidence>
<name>C6XQR2_HIRBI</name>
<dbReference type="Gene3D" id="3.90.850.10">
    <property type="entry name" value="Fumarylacetoacetase-like, C-terminal domain"/>
    <property type="match status" value="1"/>
</dbReference>
<organism evidence="4 5">
    <name type="scientific">Hirschia baltica (strain ATCC 49814 / DSM 5838 / IFAM 1418)</name>
    <dbReference type="NCBI Taxonomy" id="582402"/>
    <lineage>
        <taxon>Bacteria</taxon>
        <taxon>Pseudomonadati</taxon>
        <taxon>Pseudomonadota</taxon>
        <taxon>Alphaproteobacteria</taxon>
        <taxon>Hyphomonadales</taxon>
        <taxon>Hyphomonadaceae</taxon>
        <taxon>Hirschia</taxon>
    </lineage>
</organism>
<reference evidence="5" key="1">
    <citation type="journal article" date="2011" name="J. Bacteriol.">
        <title>Genome sequences of eight morphologically diverse alphaproteobacteria.</title>
        <authorList>
            <consortium name="US DOE Joint Genome Institute"/>
            <person name="Brown P.J."/>
            <person name="Kysela D.T."/>
            <person name="Buechlein A."/>
            <person name="Hemmerich C."/>
            <person name="Brun Y.V."/>
        </authorList>
    </citation>
    <scope>NUCLEOTIDE SEQUENCE [LARGE SCALE GENOMIC DNA]</scope>
    <source>
        <strain evidence="5">ATCC 49814 / DSM 5838 / IFAM 1418</strain>
    </source>
</reference>
<dbReference type="GO" id="GO:0016787">
    <property type="term" value="F:hydrolase activity"/>
    <property type="evidence" value="ECO:0007669"/>
    <property type="project" value="UniProtKB-KW"/>
</dbReference>
<gene>
    <name evidence="4" type="ordered locus">Hbal_0974</name>
</gene>
<keyword evidence="5" id="KW-1185">Reference proteome</keyword>
<protein>
    <submittedName>
        <fullName evidence="4">Fumarylacetoacetate (FAA) hydrolase</fullName>
    </submittedName>
</protein>
<evidence type="ECO:0000256" key="1">
    <source>
        <dbReference type="ARBA" id="ARBA00010211"/>
    </source>
</evidence>
<dbReference type="Pfam" id="PF01557">
    <property type="entry name" value="FAA_hydrolase"/>
    <property type="match status" value="1"/>
</dbReference>
<dbReference type="PANTHER" id="PTHR11820:SF112">
    <property type="entry name" value="FUMARYLACETOACETATE HYDROLASE FAMILY PROTEIN (AFU_ORTHOLOGUE AFUA_1G02370)-RELATED"/>
    <property type="match status" value="1"/>
</dbReference>
<dbReference type="EMBL" id="CP001678">
    <property type="protein sequence ID" value="ACT58668.1"/>
    <property type="molecule type" value="Genomic_DNA"/>
</dbReference>